<feature type="region of interest" description="Disordered" evidence="1">
    <location>
        <begin position="226"/>
        <end position="275"/>
    </location>
</feature>
<dbReference type="PANTHER" id="PTHR34222">
    <property type="entry name" value="GAG_PRE-INTEGRS DOMAIN-CONTAINING PROTEIN"/>
    <property type="match status" value="1"/>
</dbReference>
<dbReference type="AlphaFoldDB" id="A0A484MQC7"/>
<feature type="compositionally biased region" description="Gly residues" evidence="1">
    <location>
        <begin position="236"/>
        <end position="256"/>
    </location>
</feature>
<reference evidence="2 3" key="1">
    <citation type="submission" date="2018-04" db="EMBL/GenBank/DDBJ databases">
        <authorList>
            <person name="Vogel A."/>
        </authorList>
    </citation>
    <scope>NUCLEOTIDE SEQUENCE [LARGE SCALE GENOMIC DNA]</scope>
</reference>
<dbReference type="Proteomes" id="UP000595140">
    <property type="component" value="Unassembled WGS sequence"/>
</dbReference>
<dbReference type="EMBL" id="OOIL02004034">
    <property type="protein sequence ID" value="VFQ90218.1"/>
    <property type="molecule type" value="Genomic_DNA"/>
</dbReference>
<name>A0A484MQC7_9ASTE</name>
<evidence type="ECO:0000313" key="2">
    <source>
        <dbReference type="EMBL" id="VFQ90218.1"/>
    </source>
</evidence>
<evidence type="ECO:0008006" key="4">
    <source>
        <dbReference type="Google" id="ProtNLM"/>
    </source>
</evidence>
<sequence length="517" mass="56796">MSVIPVPPHVGSSTGPPHVGYYTPSHAGVLLRQPLLAPPLSRLAMTTEANKKVRFIHDPMSLYYIHPAESAGNSLTKHLLKGDNYDKKGQTMVVYYNQFVTLWNKMYGSTEPTCGCRCEAAVRIRAREEEEKTHHFLLGLDDEQFGHIWSQLIATKAVPDIHQAYVLIVQEERHKIIVRGRDYRTDVVAFAMQHPSTPPAHGDPPIYSCTHCGKDEHSKERCFQLHGYPPAKGRGRGGVSGRGSGSGRGFGRGSSGGSSSAGRGAGPATGGAHAVGGGRDCATKMEIGWGSAHNGVFLFHASSLGFASQRDPILLHKRLDHPSSQVLSSLIRVPKMGVSNGVSLPTEGPQTLLGYHFEVNSNTQEETDSDGSMRDVIGNETTICEDNISSWCDLSKESLFVTYHVDEISTHNDHDGELVSWNSIDSNLSAYVMSQQDIDSLKEMHVTSRFDPTRIVVSAIYASKMDLDFHLKMLVISDCFQYQTRTSKKSELHVVCVDFPCCQWAVRAVCLPGIEMF</sequence>
<gene>
    <name evidence="2" type="ORF">CCAM_LOCUS31994</name>
</gene>
<proteinExistence type="predicted"/>
<dbReference type="OrthoDB" id="5544992at2759"/>
<evidence type="ECO:0000313" key="3">
    <source>
        <dbReference type="Proteomes" id="UP000595140"/>
    </source>
</evidence>
<organism evidence="2 3">
    <name type="scientific">Cuscuta campestris</name>
    <dbReference type="NCBI Taxonomy" id="132261"/>
    <lineage>
        <taxon>Eukaryota</taxon>
        <taxon>Viridiplantae</taxon>
        <taxon>Streptophyta</taxon>
        <taxon>Embryophyta</taxon>
        <taxon>Tracheophyta</taxon>
        <taxon>Spermatophyta</taxon>
        <taxon>Magnoliopsida</taxon>
        <taxon>eudicotyledons</taxon>
        <taxon>Gunneridae</taxon>
        <taxon>Pentapetalae</taxon>
        <taxon>asterids</taxon>
        <taxon>lamiids</taxon>
        <taxon>Solanales</taxon>
        <taxon>Convolvulaceae</taxon>
        <taxon>Cuscuteae</taxon>
        <taxon>Cuscuta</taxon>
        <taxon>Cuscuta subgen. Grammica</taxon>
        <taxon>Cuscuta sect. Cleistogrammica</taxon>
    </lineage>
</organism>
<accession>A0A484MQC7</accession>
<protein>
    <recommendedName>
        <fullName evidence="4">Transposase MuDR plant domain-containing protein</fullName>
    </recommendedName>
</protein>
<dbReference type="PANTHER" id="PTHR34222:SF28">
    <property type="entry name" value="CCHC-TYPE DOMAIN-CONTAINING PROTEIN"/>
    <property type="match status" value="1"/>
</dbReference>
<evidence type="ECO:0000256" key="1">
    <source>
        <dbReference type="SAM" id="MobiDB-lite"/>
    </source>
</evidence>
<feature type="compositionally biased region" description="Gly residues" evidence="1">
    <location>
        <begin position="263"/>
        <end position="275"/>
    </location>
</feature>
<keyword evidence="3" id="KW-1185">Reference proteome</keyword>